<comment type="similarity">
    <text evidence="5">Belongs to the class-II pyridoxal-phosphate-dependent aminotransferase family. MalY/PatB cystathionine beta-lyase subfamily.</text>
</comment>
<dbReference type="InterPro" id="IPR015424">
    <property type="entry name" value="PyrdxlP-dep_Trfase"/>
</dbReference>
<name>A0A1H2Y5L6_9FLAO</name>
<dbReference type="Proteomes" id="UP000182771">
    <property type="component" value="Unassembled WGS sequence"/>
</dbReference>
<dbReference type="CDD" id="cd00609">
    <property type="entry name" value="AAT_like"/>
    <property type="match status" value="1"/>
</dbReference>
<feature type="domain" description="Aminotransferase class I/classII large" evidence="6">
    <location>
        <begin position="40"/>
        <end position="381"/>
    </location>
</feature>
<dbReference type="EC" id="4.4.1.13" evidence="2"/>
<dbReference type="SUPFAM" id="SSF53383">
    <property type="entry name" value="PLP-dependent transferases"/>
    <property type="match status" value="1"/>
</dbReference>
<dbReference type="AlphaFoldDB" id="A0A1H2Y5L6"/>
<evidence type="ECO:0000256" key="4">
    <source>
        <dbReference type="ARBA" id="ARBA00023239"/>
    </source>
</evidence>
<proteinExistence type="inferred from homology"/>
<evidence type="ECO:0000256" key="5">
    <source>
        <dbReference type="ARBA" id="ARBA00037974"/>
    </source>
</evidence>
<organism evidence="7 8">
    <name type="scientific">Capnocytophaga granulosa</name>
    <dbReference type="NCBI Taxonomy" id="45242"/>
    <lineage>
        <taxon>Bacteria</taxon>
        <taxon>Pseudomonadati</taxon>
        <taxon>Bacteroidota</taxon>
        <taxon>Flavobacteriia</taxon>
        <taxon>Flavobacteriales</taxon>
        <taxon>Flavobacteriaceae</taxon>
        <taxon>Capnocytophaga</taxon>
    </lineage>
</organism>
<sequence>MKYNFDELIDRRGTDALKLEALLPRWGREDLIPMWVADMDFRTPPFIVEVIKKRIECEIFGYTEKPHAWYQSIIDWQQRRHQWTITKEMISFVPGVVPAIVMAVEAFTQVGDPVLIQPPVYYPFAAAIRNTGRKVVTNPLLLKDEQYQIDFEDFEEKAKTCKLFILCNSHNPGGRVWTKDELERLASICLKHKVLMISDEIHADLTLPPYQHTPLATLSKEVAESCVTFSSASKTFNMAGLASAYAVIPNAEVRKKFLDKTVGYMLTDGNIFAFQTTVAAYEQGEEWLSQLLSYIQGNINYLTQYIDQHLPKVKYIVPQASYLVFLDFRELGLSQKELVSLCTNQAHLALVDGSVFGKEGTGFMRINLASPRSVIEKAAQQLLAVSH</sequence>
<evidence type="ECO:0000256" key="3">
    <source>
        <dbReference type="ARBA" id="ARBA00022898"/>
    </source>
</evidence>
<gene>
    <name evidence="7" type="ORF">SAMN05444420_106105</name>
</gene>
<dbReference type="GO" id="GO:0047804">
    <property type="term" value="F:cysteine-S-conjugate beta-lyase activity"/>
    <property type="evidence" value="ECO:0007669"/>
    <property type="project" value="UniProtKB-EC"/>
</dbReference>
<dbReference type="InterPro" id="IPR051798">
    <property type="entry name" value="Class-II_PLP-Dep_Aminotrans"/>
</dbReference>
<keyword evidence="4 7" id="KW-0456">Lyase</keyword>
<evidence type="ECO:0000313" key="7">
    <source>
        <dbReference type="EMBL" id="SDW99954.1"/>
    </source>
</evidence>
<keyword evidence="8" id="KW-1185">Reference proteome</keyword>
<dbReference type="InterPro" id="IPR027619">
    <property type="entry name" value="C-S_lyase_PatB-like"/>
</dbReference>
<evidence type="ECO:0000259" key="6">
    <source>
        <dbReference type="Pfam" id="PF00155"/>
    </source>
</evidence>
<dbReference type="GeneID" id="85018225"/>
<comment type="caution">
    <text evidence="7">The sequence shown here is derived from an EMBL/GenBank/DDBJ whole genome shotgun (WGS) entry which is preliminary data.</text>
</comment>
<keyword evidence="3" id="KW-0663">Pyridoxal phosphate</keyword>
<dbReference type="NCBIfam" id="TIGR04350">
    <property type="entry name" value="C_S_lyase_PatB"/>
    <property type="match status" value="1"/>
</dbReference>
<dbReference type="PANTHER" id="PTHR43525:SF1">
    <property type="entry name" value="PROTEIN MALY"/>
    <property type="match status" value="1"/>
</dbReference>
<dbReference type="InterPro" id="IPR015421">
    <property type="entry name" value="PyrdxlP-dep_Trfase_major"/>
</dbReference>
<dbReference type="Gene3D" id="3.90.1150.10">
    <property type="entry name" value="Aspartate Aminotransferase, domain 1"/>
    <property type="match status" value="1"/>
</dbReference>
<evidence type="ECO:0000256" key="1">
    <source>
        <dbReference type="ARBA" id="ARBA00001933"/>
    </source>
</evidence>
<dbReference type="RefSeq" id="WP_016419244.1">
    <property type="nucleotide sequence ID" value="NZ_FNND01000006.1"/>
</dbReference>
<evidence type="ECO:0000256" key="2">
    <source>
        <dbReference type="ARBA" id="ARBA00012224"/>
    </source>
</evidence>
<reference evidence="7 8" key="1">
    <citation type="submission" date="2016-10" db="EMBL/GenBank/DDBJ databases">
        <authorList>
            <person name="Varghese N."/>
            <person name="Submissions S."/>
        </authorList>
    </citation>
    <scope>NUCLEOTIDE SEQUENCE [LARGE SCALE GENOMIC DNA]</scope>
    <source>
        <strain evidence="7 8">DSM 11449</strain>
    </source>
</reference>
<dbReference type="Pfam" id="PF00155">
    <property type="entry name" value="Aminotran_1_2"/>
    <property type="match status" value="1"/>
</dbReference>
<dbReference type="PANTHER" id="PTHR43525">
    <property type="entry name" value="PROTEIN MALY"/>
    <property type="match status" value="1"/>
</dbReference>
<dbReference type="InterPro" id="IPR015422">
    <property type="entry name" value="PyrdxlP-dep_Trfase_small"/>
</dbReference>
<dbReference type="GO" id="GO:0030170">
    <property type="term" value="F:pyridoxal phosphate binding"/>
    <property type="evidence" value="ECO:0007669"/>
    <property type="project" value="InterPro"/>
</dbReference>
<protein>
    <recommendedName>
        <fullName evidence="2">cysteine-S-conjugate beta-lyase</fullName>
        <ecNumber evidence="2">4.4.1.13</ecNumber>
    </recommendedName>
</protein>
<accession>A0A1H2Y5L6</accession>
<dbReference type="OrthoDB" id="9802872at2"/>
<comment type="cofactor">
    <cofactor evidence="1">
        <name>pyridoxal 5'-phosphate</name>
        <dbReference type="ChEBI" id="CHEBI:597326"/>
    </cofactor>
</comment>
<dbReference type="EMBL" id="FNND01000006">
    <property type="protein sequence ID" value="SDW99954.1"/>
    <property type="molecule type" value="Genomic_DNA"/>
</dbReference>
<evidence type="ECO:0000313" key="8">
    <source>
        <dbReference type="Proteomes" id="UP000182771"/>
    </source>
</evidence>
<dbReference type="Gene3D" id="3.40.640.10">
    <property type="entry name" value="Type I PLP-dependent aspartate aminotransferase-like (Major domain)"/>
    <property type="match status" value="1"/>
</dbReference>
<dbReference type="InterPro" id="IPR004839">
    <property type="entry name" value="Aminotransferase_I/II_large"/>
</dbReference>